<dbReference type="Gene3D" id="3.30.310.50">
    <property type="entry name" value="Alpha-D-phosphohexomutase, C-terminal domain"/>
    <property type="match status" value="1"/>
</dbReference>
<dbReference type="PROSITE" id="PS51384">
    <property type="entry name" value="FAD_FR"/>
    <property type="match status" value="1"/>
</dbReference>
<accession>A0ABS3J6H0</accession>
<protein>
    <submittedName>
        <fullName evidence="3">Siderophore-interacting protein</fullName>
    </submittedName>
</protein>
<dbReference type="SUPFAM" id="SSF63380">
    <property type="entry name" value="Riboflavin synthase domain-like"/>
    <property type="match status" value="1"/>
</dbReference>
<gene>
    <name evidence="3" type="ORF">J1C47_13735</name>
</gene>
<organism evidence="3 4">
    <name type="scientific">Jiella sonneratiae</name>
    <dbReference type="NCBI Taxonomy" id="2816856"/>
    <lineage>
        <taxon>Bacteria</taxon>
        <taxon>Pseudomonadati</taxon>
        <taxon>Pseudomonadota</taxon>
        <taxon>Alphaproteobacteria</taxon>
        <taxon>Hyphomicrobiales</taxon>
        <taxon>Aurantimonadaceae</taxon>
        <taxon>Jiella</taxon>
    </lineage>
</organism>
<reference evidence="3 4" key="1">
    <citation type="submission" date="2021-03" db="EMBL/GenBank/DDBJ databases">
        <title>Whole genome sequence of Jiella sp. MQZ13P-4.</title>
        <authorList>
            <person name="Tuo L."/>
        </authorList>
    </citation>
    <scope>NUCLEOTIDE SEQUENCE [LARGE SCALE GENOMIC DNA]</scope>
    <source>
        <strain evidence="3 4">MQZ13P-4</strain>
    </source>
</reference>
<comment type="similarity">
    <text evidence="1">Belongs to the SIP oxidoreductase family.</text>
</comment>
<feature type="domain" description="FAD-binding FR-type" evidence="2">
    <location>
        <begin position="104"/>
        <end position="230"/>
    </location>
</feature>
<dbReference type="Pfam" id="PF04954">
    <property type="entry name" value="SIP"/>
    <property type="match status" value="1"/>
</dbReference>
<dbReference type="Gene3D" id="3.40.50.80">
    <property type="entry name" value="Nucleotide-binding domain of ferredoxin-NADP reductase (FNR) module"/>
    <property type="match status" value="1"/>
</dbReference>
<dbReference type="PANTHER" id="PTHR30157:SF0">
    <property type="entry name" value="NADPH-DEPENDENT FERRIC-CHELATE REDUCTASE"/>
    <property type="match status" value="1"/>
</dbReference>
<name>A0ABS3J6H0_9HYPH</name>
<dbReference type="InterPro" id="IPR039261">
    <property type="entry name" value="FNR_nucleotide-bd"/>
</dbReference>
<dbReference type="InterPro" id="IPR017927">
    <property type="entry name" value="FAD-bd_FR_type"/>
</dbReference>
<dbReference type="Gene3D" id="2.40.30.10">
    <property type="entry name" value="Translation factors"/>
    <property type="match status" value="1"/>
</dbReference>
<proteinExistence type="inferred from homology"/>
<dbReference type="EMBL" id="JAFMPY010000013">
    <property type="protein sequence ID" value="MBO0904702.1"/>
    <property type="molecule type" value="Genomic_DNA"/>
</dbReference>
<sequence>MTLKAQCGIAFPRIADFIDVIVDALDAHDMRVERQAQGFVAVSPFGTARLTPGDERLDLVIEAVDGINLNRVRYSLTGLIQFNAKSERLAIEWTGDTAGDTLPPDLRILTVREVFDVTPRMRRVSFAGEDLFRFASPHQLHARLLFQPRGTFAPEWPRLDDRGSIVWPGGRQRIGSRVYTIRSVDAGAGVLAIDFVLHESTSGPGIEWVRSARHGDVVGILGPAAHGPKPADHHLLVGDETGLPGIARILETLPEAAVGAALIEVNDPGERQSLAGPPGVAVHWLYRDGSPAGTARLLEHAVEAMPPLATDSFVWVGCEFHAFRAIRAILKARGFPASRQVCFPHWRRGMSEEDIVDVGGAAVAG</sequence>
<dbReference type="InterPro" id="IPR007037">
    <property type="entry name" value="SIP_rossman_dom"/>
</dbReference>
<evidence type="ECO:0000259" key="2">
    <source>
        <dbReference type="PROSITE" id="PS51384"/>
    </source>
</evidence>
<evidence type="ECO:0000313" key="4">
    <source>
        <dbReference type="Proteomes" id="UP000664288"/>
    </source>
</evidence>
<dbReference type="CDD" id="cd06193">
    <property type="entry name" value="siderophore_interacting"/>
    <property type="match status" value="1"/>
</dbReference>
<evidence type="ECO:0000313" key="3">
    <source>
        <dbReference type="EMBL" id="MBO0904702.1"/>
    </source>
</evidence>
<comment type="caution">
    <text evidence="3">The sequence shown here is derived from an EMBL/GenBank/DDBJ whole genome shotgun (WGS) entry which is preliminary data.</text>
</comment>
<evidence type="ECO:0000256" key="1">
    <source>
        <dbReference type="ARBA" id="ARBA00035644"/>
    </source>
</evidence>
<keyword evidence="4" id="KW-1185">Reference proteome</keyword>
<dbReference type="PANTHER" id="PTHR30157">
    <property type="entry name" value="FERRIC REDUCTASE, NADPH-DEPENDENT"/>
    <property type="match status" value="1"/>
</dbReference>
<dbReference type="Proteomes" id="UP000664288">
    <property type="component" value="Unassembled WGS sequence"/>
</dbReference>
<dbReference type="RefSeq" id="WP_207351336.1">
    <property type="nucleotide sequence ID" value="NZ_JAFMPY010000013.1"/>
</dbReference>
<dbReference type="InterPro" id="IPR013113">
    <property type="entry name" value="SIP_FAD-bd"/>
</dbReference>
<dbReference type="InterPro" id="IPR039374">
    <property type="entry name" value="SIP_fam"/>
</dbReference>
<dbReference type="InterPro" id="IPR017938">
    <property type="entry name" value="Riboflavin_synthase-like_b-brl"/>
</dbReference>
<dbReference type="Pfam" id="PF08021">
    <property type="entry name" value="FAD_binding_9"/>
    <property type="match status" value="1"/>
</dbReference>